<keyword evidence="3" id="KW-1185">Reference proteome</keyword>
<keyword evidence="1" id="KW-0472">Membrane</keyword>
<proteinExistence type="predicted"/>
<keyword evidence="1" id="KW-1133">Transmembrane helix</keyword>
<sequence length="48" mass="5402">MKIFRGIGKMIVANLAVLLVIMMLPIFLVTDDVSIMNQLIEYLFSTKG</sequence>
<reference evidence="2 3" key="1">
    <citation type="submission" date="2023-10" db="EMBL/GenBank/DDBJ databases">
        <title>Virgibacillus halophilus 5B73C genome.</title>
        <authorList>
            <person name="Miliotis G."/>
            <person name="Sengupta P."/>
            <person name="Hameed A."/>
            <person name="Chuvochina M."/>
            <person name="Mcdonagh F."/>
            <person name="Simpson A.C."/>
            <person name="Singh N.K."/>
            <person name="Rekha P.D."/>
            <person name="Raman K."/>
            <person name="Hugenholtz P."/>
            <person name="Venkateswaran K."/>
        </authorList>
    </citation>
    <scope>NUCLEOTIDE SEQUENCE [LARGE SCALE GENOMIC DNA]</scope>
    <source>
        <strain evidence="2 3">5B73C</strain>
    </source>
</reference>
<accession>A0ABU5C4T3</accession>
<evidence type="ECO:0000313" key="3">
    <source>
        <dbReference type="Proteomes" id="UP001281447"/>
    </source>
</evidence>
<organism evidence="2 3">
    <name type="scientific">Tigheibacillus halophilus</name>
    <dbReference type="NCBI Taxonomy" id="361280"/>
    <lineage>
        <taxon>Bacteria</taxon>
        <taxon>Bacillati</taxon>
        <taxon>Bacillota</taxon>
        <taxon>Bacilli</taxon>
        <taxon>Bacillales</taxon>
        <taxon>Bacillaceae</taxon>
        <taxon>Tigheibacillus</taxon>
    </lineage>
</organism>
<evidence type="ECO:0000313" key="2">
    <source>
        <dbReference type="EMBL" id="MDY0394341.1"/>
    </source>
</evidence>
<name>A0ABU5C4T3_9BACI</name>
<evidence type="ECO:0000256" key="1">
    <source>
        <dbReference type="SAM" id="Phobius"/>
    </source>
</evidence>
<dbReference type="Proteomes" id="UP001281447">
    <property type="component" value="Unassembled WGS sequence"/>
</dbReference>
<comment type="caution">
    <text evidence="2">The sequence shown here is derived from an EMBL/GenBank/DDBJ whole genome shotgun (WGS) entry which is preliminary data.</text>
</comment>
<dbReference type="RefSeq" id="WP_390354899.1">
    <property type="nucleotide sequence ID" value="NZ_JBHUIZ010000006.1"/>
</dbReference>
<dbReference type="EMBL" id="JAWDIP010000003">
    <property type="protein sequence ID" value="MDY0394341.1"/>
    <property type="molecule type" value="Genomic_DNA"/>
</dbReference>
<protein>
    <submittedName>
        <fullName evidence="2">Uncharacterized protein</fullName>
    </submittedName>
</protein>
<feature type="transmembrane region" description="Helical" evidence="1">
    <location>
        <begin position="12"/>
        <end position="30"/>
    </location>
</feature>
<gene>
    <name evidence="2" type="ORF">RWE15_07510</name>
</gene>
<keyword evidence="1" id="KW-0812">Transmembrane</keyword>